<dbReference type="AlphaFoldDB" id="A0A1M5PHI9"/>
<organism evidence="2 3">
    <name type="scientific">Cognatishimia maritima</name>
    <dbReference type="NCBI Taxonomy" id="870908"/>
    <lineage>
        <taxon>Bacteria</taxon>
        <taxon>Pseudomonadati</taxon>
        <taxon>Pseudomonadota</taxon>
        <taxon>Alphaproteobacteria</taxon>
        <taxon>Rhodobacterales</taxon>
        <taxon>Paracoccaceae</taxon>
        <taxon>Cognatishimia</taxon>
    </lineage>
</organism>
<dbReference type="InterPro" id="IPR014153">
    <property type="entry name" value="Ds_break_AddB"/>
</dbReference>
<name>A0A1M5PHI9_9RHOB</name>
<dbReference type="RefSeq" id="WP_072792554.1">
    <property type="nucleotide sequence ID" value="NZ_FQWM01000002.1"/>
</dbReference>
<dbReference type="InterPro" id="IPR038726">
    <property type="entry name" value="PDDEXK_AddAB-type"/>
</dbReference>
<dbReference type="SUPFAM" id="SSF52540">
    <property type="entry name" value="P-loop containing nucleoside triphosphate hydrolases"/>
    <property type="match status" value="1"/>
</dbReference>
<evidence type="ECO:0000313" key="3">
    <source>
        <dbReference type="Proteomes" id="UP000184211"/>
    </source>
</evidence>
<dbReference type="InterPro" id="IPR011604">
    <property type="entry name" value="PDDEXK-like_dom_sf"/>
</dbReference>
<evidence type="ECO:0000313" key="2">
    <source>
        <dbReference type="EMBL" id="SHH00713.1"/>
    </source>
</evidence>
<gene>
    <name evidence="2" type="ORF">SAMN04488044_1809</name>
</gene>
<dbReference type="Gene3D" id="3.90.320.10">
    <property type="match status" value="1"/>
</dbReference>
<dbReference type="NCBIfam" id="TIGR02786">
    <property type="entry name" value="addB_alphas"/>
    <property type="match status" value="1"/>
</dbReference>
<dbReference type="InterPro" id="IPR027417">
    <property type="entry name" value="P-loop_NTPase"/>
</dbReference>
<dbReference type="STRING" id="870908.SAMN04488044_1809"/>
<evidence type="ECO:0000259" key="1">
    <source>
        <dbReference type="Pfam" id="PF12705"/>
    </source>
</evidence>
<dbReference type="Pfam" id="PF12705">
    <property type="entry name" value="PDDEXK_1"/>
    <property type="match status" value="1"/>
</dbReference>
<keyword evidence="3" id="KW-1185">Reference proteome</keyword>
<dbReference type="EMBL" id="FQWM01000002">
    <property type="protein sequence ID" value="SHH00713.1"/>
    <property type="molecule type" value="Genomic_DNA"/>
</dbReference>
<feature type="domain" description="PD-(D/E)XK endonuclease-like" evidence="1">
    <location>
        <begin position="709"/>
        <end position="934"/>
    </location>
</feature>
<accession>A0A1M5PHI9</accession>
<dbReference type="Proteomes" id="UP000184211">
    <property type="component" value="Unassembled WGS sequence"/>
</dbReference>
<proteinExistence type="predicted"/>
<reference evidence="3" key="1">
    <citation type="submission" date="2016-11" db="EMBL/GenBank/DDBJ databases">
        <authorList>
            <person name="Varghese N."/>
            <person name="Submissions S."/>
        </authorList>
    </citation>
    <scope>NUCLEOTIDE SEQUENCE [LARGE SCALE GENOMIC DNA]</scope>
    <source>
        <strain evidence="3">DSM 28223</strain>
    </source>
</reference>
<sequence length="977" mass="108704">MFDPTDKPRIFGVAPGIDFPKALWDGVLSRMQGHPPEALARVQIIVNTQRMARRLRQIADSGPATLMPRIDLLTSLGRDIAHRDIPRAVHPLRRRFELIQLISRLLDQQPDLAARSSLFDLADSLAGLMDEMSGEGVSPDVIEALDISDQSGHWERAQAFFGIARTFLDTADQAPDSETRQRLIVERLAEDWAANPPQHPVILAGSTGSRGTTMLLMEAVAKLPQGALVLPGYDFDMPQRVWSALGDALTAEDHPQYRFRKIVDTLDLQPADITPWTEELAPCPARNELISLALRPAPVTDQWRREGPNLRGLDQATEQMTLIEAPSMRDEALAIAMRLRQAAEDGQTAALITPDRMLTRQVTAALDRWDILPDDSAGTPLQLSPPGRFLRHVAALFHRPLTSEALLTLLKHPLTHSGADRNHHLRYTRELELHLRRKGITFPEASYLRQWASTIDGAVAWGEWLAAAFCDQESIGTAPVGDRLAHHLTLAETLSRGSRIDAGSGGLWEEKAGREAIKIVAELQENAGHAGDVDASDYADLFGAVLARGEVRDRDAPHPHILIWGTLEARVQGADLTILGGLNEGSWPESPSPDPWLNRKMRHDAGLLLPERRIGLSAHDFQQAVGAKEVWLTRSIRSDDAETVPSRWINRLVNLLDGLQDQGGQAALADMRARGAHWLDRAKALETVQPVPAAKRPSPRPPLSARPNRLSVTEIKKLIRDPYAIYARHCLRLRPMDPLMRTPDALLRGIVIHEVLEVFIKDVSADRSKLTPEHLLEISETVLAQNVPWPTARALWKARIERIADRFVSDEIFRQDRGKPIGFETRAETAISALGFTLVGAADRIDRKENGDLVLYDYKTGTPPSPAEQRYFDKQLLLEAAMAEKGGFDQIDPAEVAEAIYIGLSNNPKNVLAPLAEMPTAQVWAEFEQLISRYLDAEQGFTSRRALRKDTDRSDYDQLARFGEWDVTEEATPEELT</sequence>
<protein>
    <submittedName>
        <fullName evidence="2">Double-strand break repair protein AddB</fullName>
    </submittedName>
</protein>
<dbReference type="OrthoDB" id="9780606at2"/>